<dbReference type="Proteomes" id="UP000028990">
    <property type="component" value="Unassembled WGS sequence"/>
</dbReference>
<gene>
    <name evidence="1" type="ORF">H920_03416</name>
</gene>
<name>A0A091EII5_FUKDA</name>
<organism evidence="1 2">
    <name type="scientific">Fukomys damarensis</name>
    <name type="common">Damaraland mole rat</name>
    <name type="synonym">Cryptomys damarensis</name>
    <dbReference type="NCBI Taxonomy" id="885580"/>
    <lineage>
        <taxon>Eukaryota</taxon>
        <taxon>Metazoa</taxon>
        <taxon>Chordata</taxon>
        <taxon>Craniata</taxon>
        <taxon>Vertebrata</taxon>
        <taxon>Euteleostomi</taxon>
        <taxon>Mammalia</taxon>
        <taxon>Eutheria</taxon>
        <taxon>Euarchontoglires</taxon>
        <taxon>Glires</taxon>
        <taxon>Rodentia</taxon>
        <taxon>Hystricomorpha</taxon>
        <taxon>Bathyergidae</taxon>
        <taxon>Fukomys</taxon>
    </lineage>
</organism>
<evidence type="ECO:0000313" key="2">
    <source>
        <dbReference type="Proteomes" id="UP000028990"/>
    </source>
</evidence>
<keyword evidence="2" id="KW-1185">Reference proteome</keyword>
<reference evidence="1 2" key="1">
    <citation type="submission" date="2013-11" db="EMBL/GenBank/DDBJ databases">
        <title>The Damaraland mole rat (Fukomys damarensis) genome and evolution of African mole rats.</title>
        <authorList>
            <person name="Gladyshev V.N."/>
            <person name="Fang X."/>
        </authorList>
    </citation>
    <scope>NUCLEOTIDE SEQUENCE [LARGE SCALE GENOMIC DNA]</scope>
    <source>
        <tissue evidence="1">Liver</tissue>
    </source>
</reference>
<dbReference type="AlphaFoldDB" id="A0A091EII5"/>
<proteinExistence type="predicted"/>
<dbReference type="EMBL" id="KN121850">
    <property type="protein sequence ID" value="KFO35281.1"/>
    <property type="molecule type" value="Genomic_DNA"/>
</dbReference>
<accession>A0A091EII5</accession>
<protein>
    <submittedName>
        <fullName evidence="1">Uncharacterized protein</fullName>
    </submittedName>
</protein>
<evidence type="ECO:0000313" key="1">
    <source>
        <dbReference type="EMBL" id="KFO35281.1"/>
    </source>
</evidence>
<sequence>MQVSCEGSFVAILSTLILFCEKENHLEVENRDKVSGERLLKLIKSKTESCIQSNGYMNQFLYPSKPPSSAQLFKPNTDAFLMSTRPLTLRVECIGTSYQLKLIQPIRCEEAQAPQLTTSAKAAAHIQCHFLEDECNSNESGSHPPLGLLKRLSGRSKHKVPSYLTPCAAETVDTFQPETQLLLCFMITNSKDP</sequence>